<dbReference type="EMBL" id="JH712146">
    <property type="protein sequence ID" value="EFO14253.1"/>
    <property type="molecule type" value="Genomic_DNA"/>
</dbReference>
<protein>
    <submittedName>
        <fullName evidence="1">Uncharacterized protein</fullName>
    </submittedName>
</protein>
<dbReference type="KEGG" id="loa:LOAG_14271"/>
<reference evidence="1" key="1">
    <citation type="submission" date="2012-04" db="EMBL/GenBank/DDBJ databases">
        <title>The Genome Sequence of Loa loa.</title>
        <authorList>
            <consortium name="The Broad Institute Genome Sequencing Platform"/>
            <consortium name="Broad Institute Genome Sequencing Center for Infectious Disease"/>
            <person name="Nutman T.B."/>
            <person name="Fink D.L."/>
            <person name="Russ C."/>
            <person name="Young S."/>
            <person name="Zeng Q."/>
            <person name="Gargeya S."/>
            <person name="Alvarado L."/>
            <person name="Berlin A."/>
            <person name="Chapman S.B."/>
            <person name="Chen Z."/>
            <person name="Freedman E."/>
            <person name="Gellesch M."/>
            <person name="Goldberg J."/>
            <person name="Griggs A."/>
            <person name="Gujja S."/>
            <person name="Heilman E.R."/>
            <person name="Heiman D."/>
            <person name="Howarth C."/>
            <person name="Mehta T."/>
            <person name="Neiman D."/>
            <person name="Pearson M."/>
            <person name="Roberts A."/>
            <person name="Saif S."/>
            <person name="Shea T."/>
            <person name="Shenoy N."/>
            <person name="Sisk P."/>
            <person name="Stolte C."/>
            <person name="Sykes S."/>
            <person name="White J."/>
            <person name="Yandava C."/>
            <person name="Haas B."/>
            <person name="Henn M.R."/>
            <person name="Nusbaum C."/>
            <person name="Birren B."/>
        </authorList>
    </citation>
    <scope>NUCLEOTIDE SEQUENCE [LARGE SCALE GENOMIC DNA]</scope>
</reference>
<dbReference type="CTD" id="9951750"/>
<dbReference type="AlphaFoldDB" id="A0A1S0TJD7"/>
<name>A0A1S0TJD7_LOALO</name>
<dbReference type="GeneID" id="9951750"/>
<organism evidence="1">
    <name type="scientific">Loa loa</name>
    <name type="common">Eye worm</name>
    <name type="synonym">Filaria loa</name>
    <dbReference type="NCBI Taxonomy" id="7209"/>
    <lineage>
        <taxon>Eukaryota</taxon>
        <taxon>Metazoa</taxon>
        <taxon>Ecdysozoa</taxon>
        <taxon>Nematoda</taxon>
        <taxon>Chromadorea</taxon>
        <taxon>Rhabditida</taxon>
        <taxon>Spirurina</taxon>
        <taxon>Spiruromorpha</taxon>
        <taxon>Filarioidea</taxon>
        <taxon>Onchocercidae</taxon>
        <taxon>Loa</taxon>
    </lineage>
</organism>
<accession>A0A1S0TJD7</accession>
<evidence type="ECO:0000313" key="1">
    <source>
        <dbReference type="EMBL" id="EFO14253.1"/>
    </source>
</evidence>
<proteinExistence type="predicted"/>
<sequence length="136" mass="16238">MLKSLLREHIVIESYGIQSYGSYGIQIRPVIRLEVFWMQQIGTNSVDWPSFAVTNYFIIIHPSYLHISMIEDKYLLHNSDTQLSYYQRYRGKDEPEWTKIDIARGRLTETDIPKDRGQIDRKNQRLLSVQRRRMTT</sequence>
<gene>
    <name evidence="1" type="ORF">LOAG_14271</name>
</gene>
<dbReference type="InParanoid" id="A0A1S0TJD7"/>
<dbReference type="RefSeq" id="XP_003149817.1">
    <property type="nucleotide sequence ID" value="XM_003149769.1"/>
</dbReference>